<keyword evidence="4" id="KW-0808">Transferase</keyword>
<keyword evidence="5" id="KW-1185">Reference proteome</keyword>
<dbReference type="AlphaFoldDB" id="A0A5J6MW53"/>
<dbReference type="GO" id="GO:0032259">
    <property type="term" value="P:methylation"/>
    <property type="evidence" value="ECO:0007669"/>
    <property type="project" value="UniProtKB-KW"/>
</dbReference>
<evidence type="ECO:0000259" key="3">
    <source>
        <dbReference type="Pfam" id="PF05175"/>
    </source>
</evidence>
<sequence>MTGAKPGDAAPAGAAAMDLQASGLREDRILGGRIRLLQPVDGYRVAIDPVFLAAAVPATPTDLVLELGAGVGAAALCLAAREPSLRVMGVEIDREAARIAMRNAELNGMKGRVDIMVGDLLHLPPRLAPGGFHHVMMNPPFMPAGAATPSPQADKARSNVEGEAQLADWLRVAHTMLRPKGNLVLIHRADRLEEILAALQGRFGEIVLFPLWPGGNRPAARVLVRARKGIHTPTRLAPGLVLHEPDGRYTAAAEAVLRDGAGLIL</sequence>
<proteinExistence type="predicted"/>
<evidence type="ECO:0000256" key="1">
    <source>
        <dbReference type="ARBA" id="ARBA00022603"/>
    </source>
</evidence>
<keyword evidence="2" id="KW-0949">S-adenosyl-L-methionine</keyword>
<evidence type="ECO:0000256" key="2">
    <source>
        <dbReference type="ARBA" id="ARBA00022691"/>
    </source>
</evidence>
<dbReference type="InterPro" id="IPR050210">
    <property type="entry name" value="tRNA_Adenine-N(6)_MTase"/>
</dbReference>
<dbReference type="Gene3D" id="3.40.50.150">
    <property type="entry name" value="Vaccinia Virus protein VP39"/>
    <property type="match status" value="1"/>
</dbReference>
<gene>
    <name evidence="4" type="ORF">FRZ61_13090</name>
</gene>
<dbReference type="Pfam" id="PF05175">
    <property type="entry name" value="MTS"/>
    <property type="match status" value="1"/>
</dbReference>
<keyword evidence="1 4" id="KW-0489">Methyltransferase</keyword>
<reference evidence="4 5" key="1">
    <citation type="submission" date="2019-08" db="EMBL/GenBank/DDBJ databases">
        <title>Hyperibacter terrae gen. nov., sp. nov. and Hyperibacter viscosus sp. nov., two new members in the family Rhodospirillaceae isolated from the rhizosphere of Hypericum perforatum.</title>
        <authorList>
            <person name="Noviana Z."/>
        </authorList>
    </citation>
    <scope>NUCLEOTIDE SEQUENCE [LARGE SCALE GENOMIC DNA]</scope>
    <source>
        <strain evidence="4 5">R5959</strain>
    </source>
</reference>
<dbReference type="InterPro" id="IPR007848">
    <property type="entry name" value="Small_mtfrase_dom"/>
</dbReference>
<feature type="domain" description="Methyltransferase small" evidence="3">
    <location>
        <begin position="51"/>
        <end position="147"/>
    </location>
</feature>
<dbReference type="Proteomes" id="UP000325797">
    <property type="component" value="Chromosome"/>
</dbReference>
<dbReference type="PANTHER" id="PTHR47739">
    <property type="entry name" value="TRNA1(VAL) (ADENINE(37)-N6)-METHYLTRANSFERASE"/>
    <property type="match status" value="1"/>
</dbReference>
<dbReference type="EMBL" id="CP042582">
    <property type="protein sequence ID" value="QEX21384.1"/>
    <property type="molecule type" value="Genomic_DNA"/>
</dbReference>
<evidence type="ECO:0000313" key="5">
    <source>
        <dbReference type="Proteomes" id="UP000325797"/>
    </source>
</evidence>
<dbReference type="KEGG" id="hadh:FRZ61_13090"/>
<dbReference type="PANTHER" id="PTHR47739:SF1">
    <property type="entry name" value="TRNA1(VAL) (ADENINE(37)-N6)-METHYLTRANSFERASE"/>
    <property type="match status" value="1"/>
</dbReference>
<evidence type="ECO:0000313" key="4">
    <source>
        <dbReference type="EMBL" id="QEX21384.1"/>
    </source>
</evidence>
<dbReference type="CDD" id="cd02440">
    <property type="entry name" value="AdoMet_MTases"/>
    <property type="match status" value="1"/>
</dbReference>
<dbReference type="InterPro" id="IPR029063">
    <property type="entry name" value="SAM-dependent_MTases_sf"/>
</dbReference>
<dbReference type="GO" id="GO:0008168">
    <property type="term" value="F:methyltransferase activity"/>
    <property type="evidence" value="ECO:0007669"/>
    <property type="project" value="UniProtKB-KW"/>
</dbReference>
<organism evidence="4 5">
    <name type="scientific">Hypericibacter adhaerens</name>
    <dbReference type="NCBI Taxonomy" id="2602016"/>
    <lineage>
        <taxon>Bacteria</taxon>
        <taxon>Pseudomonadati</taxon>
        <taxon>Pseudomonadota</taxon>
        <taxon>Alphaproteobacteria</taxon>
        <taxon>Rhodospirillales</taxon>
        <taxon>Dongiaceae</taxon>
        <taxon>Hypericibacter</taxon>
    </lineage>
</organism>
<dbReference type="RefSeq" id="WP_225309151.1">
    <property type="nucleotide sequence ID" value="NZ_CP042582.1"/>
</dbReference>
<dbReference type="SUPFAM" id="SSF53335">
    <property type="entry name" value="S-adenosyl-L-methionine-dependent methyltransferases"/>
    <property type="match status" value="1"/>
</dbReference>
<name>A0A5J6MW53_9PROT</name>
<protein>
    <submittedName>
        <fullName evidence="4">Methyltransferase</fullName>
    </submittedName>
</protein>
<accession>A0A5J6MW53</accession>